<organism evidence="6 7">
    <name type="scientific">Streptomyces litchfieldiae</name>
    <dbReference type="NCBI Taxonomy" id="3075543"/>
    <lineage>
        <taxon>Bacteria</taxon>
        <taxon>Bacillati</taxon>
        <taxon>Actinomycetota</taxon>
        <taxon>Actinomycetes</taxon>
        <taxon>Kitasatosporales</taxon>
        <taxon>Streptomycetaceae</taxon>
        <taxon>Streptomyces</taxon>
    </lineage>
</organism>
<comment type="caution">
    <text evidence="6">The sequence shown here is derived from an EMBL/GenBank/DDBJ whole genome shotgun (WGS) entry which is preliminary data.</text>
</comment>
<dbReference type="PRINTS" id="PR00039">
    <property type="entry name" value="HTHLYSR"/>
</dbReference>
<dbReference type="Pfam" id="PF00126">
    <property type="entry name" value="HTH_1"/>
    <property type="match status" value="1"/>
</dbReference>
<dbReference type="RefSeq" id="WP_311707131.1">
    <property type="nucleotide sequence ID" value="NZ_JAVREL010000017.1"/>
</dbReference>
<dbReference type="PANTHER" id="PTHR30346:SF28">
    <property type="entry name" value="HTH-TYPE TRANSCRIPTIONAL REGULATOR CYNR"/>
    <property type="match status" value="1"/>
</dbReference>
<dbReference type="InterPro" id="IPR005119">
    <property type="entry name" value="LysR_subst-bd"/>
</dbReference>
<evidence type="ECO:0000256" key="4">
    <source>
        <dbReference type="ARBA" id="ARBA00023163"/>
    </source>
</evidence>
<dbReference type="PANTHER" id="PTHR30346">
    <property type="entry name" value="TRANSCRIPTIONAL DUAL REGULATOR HCAR-RELATED"/>
    <property type="match status" value="1"/>
</dbReference>
<dbReference type="InterPro" id="IPR036390">
    <property type="entry name" value="WH_DNA-bd_sf"/>
</dbReference>
<dbReference type="CDD" id="cd08414">
    <property type="entry name" value="PBP2_LTTR_aromatics_like"/>
    <property type="match status" value="1"/>
</dbReference>
<dbReference type="Proteomes" id="UP001183246">
    <property type="component" value="Unassembled WGS sequence"/>
</dbReference>
<evidence type="ECO:0000256" key="2">
    <source>
        <dbReference type="ARBA" id="ARBA00023015"/>
    </source>
</evidence>
<keyword evidence="4" id="KW-0804">Transcription</keyword>
<dbReference type="Pfam" id="PF03466">
    <property type="entry name" value="LysR_substrate"/>
    <property type="match status" value="1"/>
</dbReference>
<dbReference type="Gene3D" id="1.10.10.10">
    <property type="entry name" value="Winged helix-like DNA-binding domain superfamily/Winged helix DNA-binding domain"/>
    <property type="match status" value="1"/>
</dbReference>
<sequence length="298" mass="31767">MELRQLRYFLAVAEELHFGRAAERLGITQPALSQQIKRLENDLGARLLTREARRVSLSAAGAAFLPEARETLARAGRAARVARRTAAGQAGRVILGFVGSATDELLPRALPALRARHPELRLVLREMTSSEQVAALRRGDLDLGLLRPPSPPVPGLRTRLVAREPLVAAVPGDHALAERAVLTPADLAGEPFVLFPRERGPWLYDLIVDYCRAGGGAPPRVAQEAVMMQTITALVAAGLGLALVPSSQRAVVRRGVVFRPLADPPMADLAVTWPENEPTPASSAALAALVEAAPPPPG</sequence>
<proteinExistence type="inferred from homology"/>
<keyword evidence="3" id="KW-0238">DNA-binding</keyword>
<gene>
    <name evidence="6" type="ORF">RM590_25890</name>
</gene>
<reference evidence="7" key="1">
    <citation type="submission" date="2023-07" db="EMBL/GenBank/DDBJ databases">
        <title>30 novel species of actinomycetes from the DSMZ collection.</title>
        <authorList>
            <person name="Nouioui I."/>
        </authorList>
    </citation>
    <scope>NUCLEOTIDE SEQUENCE [LARGE SCALE GENOMIC DNA]</scope>
    <source>
        <strain evidence="7">DSM 44938</strain>
    </source>
</reference>
<feature type="domain" description="HTH lysR-type" evidence="5">
    <location>
        <begin position="1"/>
        <end position="58"/>
    </location>
</feature>
<keyword evidence="7" id="KW-1185">Reference proteome</keyword>
<dbReference type="PROSITE" id="PS50931">
    <property type="entry name" value="HTH_LYSR"/>
    <property type="match status" value="1"/>
</dbReference>
<dbReference type="Gene3D" id="3.40.190.10">
    <property type="entry name" value="Periplasmic binding protein-like II"/>
    <property type="match status" value="2"/>
</dbReference>
<protein>
    <submittedName>
        <fullName evidence="6">LysR family transcriptional regulator</fullName>
    </submittedName>
</protein>
<evidence type="ECO:0000313" key="7">
    <source>
        <dbReference type="Proteomes" id="UP001183246"/>
    </source>
</evidence>
<evidence type="ECO:0000313" key="6">
    <source>
        <dbReference type="EMBL" id="MDT0345994.1"/>
    </source>
</evidence>
<dbReference type="SUPFAM" id="SSF46785">
    <property type="entry name" value="Winged helix' DNA-binding domain"/>
    <property type="match status" value="1"/>
</dbReference>
<dbReference type="InterPro" id="IPR036388">
    <property type="entry name" value="WH-like_DNA-bd_sf"/>
</dbReference>
<evidence type="ECO:0000256" key="3">
    <source>
        <dbReference type="ARBA" id="ARBA00023125"/>
    </source>
</evidence>
<dbReference type="EMBL" id="JAVREL010000017">
    <property type="protein sequence ID" value="MDT0345994.1"/>
    <property type="molecule type" value="Genomic_DNA"/>
</dbReference>
<comment type="similarity">
    <text evidence="1">Belongs to the LysR transcriptional regulatory family.</text>
</comment>
<name>A0ABU2MWL5_9ACTN</name>
<accession>A0ABU2MWL5</accession>
<evidence type="ECO:0000259" key="5">
    <source>
        <dbReference type="PROSITE" id="PS50931"/>
    </source>
</evidence>
<evidence type="ECO:0000256" key="1">
    <source>
        <dbReference type="ARBA" id="ARBA00009437"/>
    </source>
</evidence>
<dbReference type="SUPFAM" id="SSF53850">
    <property type="entry name" value="Periplasmic binding protein-like II"/>
    <property type="match status" value="1"/>
</dbReference>
<keyword evidence="2" id="KW-0805">Transcription regulation</keyword>
<dbReference type="InterPro" id="IPR000847">
    <property type="entry name" value="LysR_HTH_N"/>
</dbReference>